<evidence type="ECO:0000256" key="4">
    <source>
        <dbReference type="ARBA" id="ARBA00022448"/>
    </source>
</evidence>
<evidence type="ECO:0000256" key="2">
    <source>
        <dbReference type="ARBA" id="ARBA00007069"/>
    </source>
</evidence>
<feature type="transmembrane region" description="Helical" evidence="10">
    <location>
        <begin position="192"/>
        <end position="213"/>
    </location>
</feature>
<keyword evidence="6" id="KW-0592">Phosphate transport</keyword>
<evidence type="ECO:0000256" key="3">
    <source>
        <dbReference type="ARBA" id="ARBA00016864"/>
    </source>
</evidence>
<feature type="transmembrane region" description="Helical" evidence="10">
    <location>
        <begin position="141"/>
        <end position="159"/>
    </location>
</feature>
<comment type="caution">
    <text evidence="12">The sequence shown here is derived from an EMBL/GenBank/DDBJ whole genome shotgun (WGS) entry which is preliminary data.</text>
</comment>
<evidence type="ECO:0000313" key="13">
    <source>
        <dbReference type="Proteomes" id="UP000582837"/>
    </source>
</evidence>
<dbReference type="RefSeq" id="WP_221305285.1">
    <property type="nucleotide sequence ID" value="NZ_JACHIA010000028.1"/>
</dbReference>
<keyword evidence="13" id="KW-1185">Reference proteome</keyword>
<dbReference type="GO" id="GO:0035435">
    <property type="term" value="P:phosphate ion transmembrane transport"/>
    <property type="evidence" value="ECO:0007669"/>
    <property type="project" value="InterPro"/>
</dbReference>
<dbReference type="GO" id="GO:0005886">
    <property type="term" value="C:plasma membrane"/>
    <property type="evidence" value="ECO:0007669"/>
    <property type="project" value="UniProtKB-SubCell"/>
</dbReference>
<evidence type="ECO:0000256" key="9">
    <source>
        <dbReference type="ARBA" id="ARBA00023136"/>
    </source>
</evidence>
<dbReference type="InterPro" id="IPR000515">
    <property type="entry name" value="MetI-like"/>
</dbReference>
<comment type="subcellular location">
    <subcellularLocation>
        <location evidence="1 10">Cell membrane</location>
        <topology evidence="1 10">Multi-pass membrane protein</topology>
    </subcellularLocation>
</comment>
<keyword evidence="4" id="KW-0813">Transport</keyword>
<dbReference type="EMBL" id="JACHIA010000028">
    <property type="protein sequence ID" value="MBB6073716.1"/>
    <property type="molecule type" value="Genomic_DNA"/>
</dbReference>
<dbReference type="InterPro" id="IPR005672">
    <property type="entry name" value="Phosphate_PstA"/>
</dbReference>
<dbReference type="SUPFAM" id="SSF161098">
    <property type="entry name" value="MetI-like"/>
    <property type="match status" value="1"/>
</dbReference>
<reference evidence="12 13" key="1">
    <citation type="submission" date="2020-08" db="EMBL/GenBank/DDBJ databases">
        <title>Genomic Encyclopedia of Type Strains, Phase IV (KMG-IV): sequencing the most valuable type-strain genomes for metagenomic binning, comparative biology and taxonomic classification.</title>
        <authorList>
            <person name="Goeker M."/>
        </authorList>
    </citation>
    <scope>NUCLEOTIDE SEQUENCE [LARGE SCALE GENOMIC DNA]</scope>
    <source>
        <strain evidence="12 13">DSM 29007</strain>
    </source>
</reference>
<dbReference type="PANTHER" id="PTHR42922">
    <property type="entry name" value="PHOSPHATE TRANSPORT SYSTEM PERMEASE PROTEIN PSTA"/>
    <property type="match status" value="1"/>
</dbReference>
<evidence type="ECO:0000256" key="10">
    <source>
        <dbReference type="RuleBase" id="RU363043"/>
    </source>
</evidence>
<dbReference type="NCBIfam" id="TIGR00974">
    <property type="entry name" value="3a0107s02c"/>
    <property type="match status" value="1"/>
</dbReference>
<accession>A0A841H788</accession>
<dbReference type="AlphaFoldDB" id="A0A841H788"/>
<dbReference type="CDD" id="cd06261">
    <property type="entry name" value="TM_PBP2"/>
    <property type="match status" value="1"/>
</dbReference>
<keyword evidence="7 10" id="KW-0812">Transmembrane</keyword>
<dbReference type="PANTHER" id="PTHR42922:SF1">
    <property type="entry name" value="PHOSPHATE TRANSPORT SYSTEM PERMEASE PROTEIN PSTA"/>
    <property type="match status" value="1"/>
</dbReference>
<keyword evidence="8 10" id="KW-1133">Transmembrane helix</keyword>
<feature type="transmembrane region" description="Helical" evidence="10">
    <location>
        <begin position="75"/>
        <end position="100"/>
    </location>
</feature>
<evidence type="ECO:0000256" key="7">
    <source>
        <dbReference type="ARBA" id="ARBA00022692"/>
    </source>
</evidence>
<dbReference type="Gene3D" id="1.10.3720.10">
    <property type="entry name" value="MetI-like"/>
    <property type="match status" value="1"/>
</dbReference>
<dbReference type="InterPro" id="IPR051408">
    <property type="entry name" value="Phosphate_transprt_permease"/>
</dbReference>
<evidence type="ECO:0000256" key="6">
    <source>
        <dbReference type="ARBA" id="ARBA00022592"/>
    </source>
</evidence>
<gene>
    <name evidence="12" type="ORF">HNQ61_005387</name>
</gene>
<feature type="transmembrane region" description="Helical" evidence="10">
    <location>
        <begin position="21"/>
        <end position="45"/>
    </location>
</feature>
<feature type="domain" description="ABC transmembrane type-1" evidence="11">
    <location>
        <begin position="75"/>
        <end position="277"/>
    </location>
</feature>
<proteinExistence type="inferred from homology"/>
<organism evidence="12 13">
    <name type="scientific">Longimicrobium terrae</name>
    <dbReference type="NCBI Taxonomy" id="1639882"/>
    <lineage>
        <taxon>Bacteria</taxon>
        <taxon>Pseudomonadati</taxon>
        <taxon>Gemmatimonadota</taxon>
        <taxon>Longimicrobiia</taxon>
        <taxon>Longimicrobiales</taxon>
        <taxon>Longimicrobiaceae</taxon>
        <taxon>Longimicrobium</taxon>
    </lineage>
</organism>
<dbReference type="PROSITE" id="PS50928">
    <property type="entry name" value="ABC_TM1"/>
    <property type="match status" value="1"/>
</dbReference>
<dbReference type="GO" id="GO:0005315">
    <property type="term" value="F:phosphate transmembrane transporter activity"/>
    <property type="evidence" value="ECO:0007669"/>
    <property type="project" value="InterPro"/>
</dbReference>
<evidence type="ECO:0000313" key="12">
    <source>
        <dbReference type="EMBL" id="MBB6073716.1"/>
    </source>
</evidence>
<dbReference type="Pfam" id="PF00528">
    <property type="entry name" value="BPD_transp_1"/>
    <property type="match status" value="1"/>
</dbReference>
<keyword evidence="9 10" id="KW-0472">Membrane</keyword>
<dbReference type="InterPro" id="IPR035906">
    <property type="entry name" value="MetI-like_sf"/>
</dbReference>
<evidence type="ECO:0000256" key="8">
    <source>
        <dbReference type="ARBA" id="ARBA00022989"/>
    </source>
</evidence>
<name>A0A841H788_9BACT</name>
<keyword evidence="5 10" id="KW-1003">Cell membrane</keyword>
<protein>
    <recommendedName>
        <fullName evidence="3 10">Phosphate transport system permease protein PstA</fullName>
    </recommendedName>
</protein>
<feature type="transmembrane region" description="Helical" evidence="10">
    <location>
        <begin position="112"/>
        <end position="135"/>
    </location>
</feature>
<dbReference type="Proteomes" id="UP000582837">
    <property type="component" value="Unassembled WGS sequence"/>
</dbReference>
<feature type="transmembrane region" description="Helical" evidence="10">
    <location>
        <begin position="260"/>
        <end position="281"/>
    </location>
</feature>
<comment type="similarity">
    <text evidence="2 10">Belongs to the binding-protein-dependent transport system permease family. CysTW subfamily.</text>
</comment>
<evidence type="ECO:0000256" key="5">
    <source>
        <dbReference type="ARBA" id="ARBA00022475"/>
    </source>
</evidence>
<sequence>MSAERMGSTPRDRRRRAMSAFWLAMTGVAALLTVIPLLLIFFHLLRAGLGSMNLAFFTSVPAPVGQPGGGVGNGVLGTALLVGLAALMGLPVAIGAGIFLAEAEGGRLANGIRFVTDVMNGIPSIVIGIFVWAWVVVAMGGFTAFAGGVALALMLIPMVTRTTEEMVRLVPKELKEGALALGFTRWRTTLGVVLPAARSGILTGVLVALARIAGETAPLLFTAFGNPFWSARLDQPIAALPVQIFQYAISPFEDQHRQAWAASLLLIGLVLAMNLVARFLIRSPFRSR</sequence>
<evidence type="ECO:0000256" key="1">
    <source>
        <dbReference type="ARBA" id="ARBA00004651"/>
    </source>
</evidence>
<evidence type="ECO:0000259" key="11">
    <source>
        <dbReference type="PROSITE" id="PS50928"/>
    </source>
</evidence>